<protein>
    <submittedName>
        <fullName evidence="1">Hypothetical_protein</fullName>
    </submittedName>
</protein>
<comment type="caution">
    <text evidence="1">The sequence shown here is derived from an EMBL/GenBank/DDBJ whole genome shotgun (WGS) entry which is preliminary data.</text>
</comment>
<keyword evidence="2" id="KW-1185">Reference proteome</keyword>
<evidence type="ECO:0000313" key="2">
    <source>
        <dbReference type="Proteomes" id="UP001642409"/>
    </source>
</evidence>
<dbReference type="Proteomes" id="UP001642409">
    <property type="component" value="Unassembled WGS sequence"/>
</dbReference>
<accession>A0ABP1GJY9</accession>
<reference evidence="1 2" key="1">
    <citation type="submission" date="2024-07" db="EMBL/GenBank/DDBJ databases">
        <authorList>
            <person name="Akdeniz Z."/>
        </authorList>
    </citation>
    <scope>NUCLEOTIDE SEQUENCE [LARGE SCALE GENOMIC DNA]</scope>
</reference>
<dbReference type="EMBL" id="CAXDID020000002">
    <property type="protein sequence ID" value="CAL5970850.1"/>
    <property type="molecule type" value="Genomic_DNA"/>
</dbReference>
<evidence type="ECO:0000313" key="1">
    <source>
        <dbReference type="EMBL" id="CAL5970850.1"/>
    </source>
</evidence>
<sequence length="103" mass="12122">MYNLINSVQSEIIRKMHKLCTIQESDHEQSEGIKLELNSSFTFENNDELKEVQVLNLLKLTGFTLHTIKIDLQRIIRHMDNIELNIRKISNNGIKIIEYVLKK</sequence>
<organism evidence="1 2">
    <name type="scientific">Hexamita inflata</name>
    <dbReference type="NCBI Taxonomy" id="28002"/>
    <lineage>
        <taxon>Eukaryota</taxon>
        <taxon>Metamonada</taxon>
        <taxon>Diplomonadida</taxon>
        <taxon>Hexamitidae</taxon>
        <taxon>Hexamitinae</taxon>
        <taxon>Hexamita</taxon>
    </lineage>
</organism>
<gene>
    <name evidence="1" type="ORF">HINF_LOCUS790</name>
</gene>
<name>A0ABP1GJY9_9EUKA</name>
<proteinExistence type="predicted"/>